<keyword evidence="2" id="KW-1185">Reference proteome</keyword>
<dbReference type="AlphaFoldDB" id="A0A835W313"/>
<gene>
    <name evidence="1" type="ORF">HXX76_007868</name>
</gene>
<proteinExistence type="predicted"/>
<accession>A0A835W313</accession>
<protein>
    <submittedName>
        <fullName evidence="1">Uncharacterized protein</fullName>
    </submittedName>
</protein>
<dbReference type="OrthoDB" id="524048at2759"/>
<dbReference type="EMBL" id="JAEHOC010000017">
    <property type="protein sequence ID" value="KAG2434141.1"/>
    <property type="molecule type" value="Genomic_DNA"/>
</dbReference>
<evidence type="ECO:0000313" key="1">
    <source>
        <dbReference type="EMBL" id="KAG2434141.1"/>
    </source>
</evidence>
<organism evidence="1 2">
    <name type="scientific">Chlamydomonas incerta</name>
    <dbReference type="NCBI Taxonomy" id="51695"/>
    <lineage>
        <taxon>Eukaryota</taxon>
        <taxon>Viridiplantae</taxon>
        <taxon>Chlorophyta</taxon>
        <taxon>core chlorophytes</taxon>
        <taxon>Chlorophyceae</taxon>
        <taxon>CS clade</taxon>
        <taxon>Chlamydomonadales</taxon>
        <taxon>Chlamydomonadaceae</taxon>
        <taxon>Chlamydomonas</taxon>
    </lineage>
</organism>
<evidence type="ECO:0000313" key="2">
    <source>
        <dbReference type="Proteomes" id="UP000650467"/>
    </source>
</evidence>
<sequence length="119" mass="12724">MNISRDTFWEVINREIAKAIWAKFPIQGLSIRMEVQGMSSGGIPSHRASTVTMGNIEPFVSMVNSFPGCDGMGTSKGNAACKISPTWGQDSPKDDARFTADAAAKAGKHDKPSKCDTCA</sequence>
<dbReference type="Proteomes" id="UP000650467">
    <property type="component" value="Unassembled WGS sequence"/>
</dbReference>
<comment type="caution">
    <text evidence="1">The sequence shown here is derived from an EMBL/GenBank/DDBJ whole genome shotgun (WGS) entry which is preliminary data.</text>
</comment>
<name>A0A835W313_CHLIN</name>
<reference evidence="1" key="1">
    <citation type="journal article" date="2020" name="bioRxiv">
        <title>Comparative genomics of Chlamydomonas.</title>
        <authorList>
            <person name="Craig R.J."/>
            <person name="Hasan A.R."/>
            <person name="Ness R.W."/>
            <person name="Keightley P.D."/>
        </authorList>
    </citation>
    <scope>NUCLEOTIDE SEQUENCE</scope>
    <source>
        <strain evidence="1">SAG 7.73</strain>
    </source>
</reference>